<comment type="subcellular location">
    <subcellularLocation>
        <location evidence="1">Secreted</location>
    </subcellularLocation>
</comment>
<dbReference type="Gene3D" id="2.40.128.20">
    <property type="match status" value="1"/>
</dbReference>
<evidence type="ECO:0000313" key="7">
    <source>
        <dbReference type="Proteomes" id="UP000694404"/>
    </source>
</evidence>
<evidence type="ECO:0000256" key="4">
    <source>
        <dbReference type="ARBA" id="ARBA00023180"/>
    </source>
</evidence>
<keyword evidence="7" id="KW-1185">Reference proteome</keyword>
<dbReference type="GO" id="GO:0005615">
    <property type="term" value="C:extracellular space"/>
    <property type="evidence" value="ECO:0007669"/>
    <property type="project" value="TreeGrafter"/>
</dbReference>
<evidence type="ECO:0000256" key="1">
    <source>
        <dbReference type="ARBA" id="ARBA00004613"/>
    </source>
</evidence>
<evidence type="ECO:0000256" key="3">
    <source>
        <dbReference type="ARBA" id="ARBA00022729"/>
    </source>
</evidence>
<dbReference type="GeneTree" id="ENSGT00390000012130"/>
<evidence type="ECO:0000256" key="5">
    <source>
        <dbReference type="SAM" id="SignalP"/>
    </source>
</evidence>
<name>A0A8C0G1A5_CHEAB</name>
<protein>
    <recommendedName>
        <fullName evidence="8">Apolipoprotein M</fullName>
    </recommendedName>
</protein>
<proteinExistence type="predicted"/>
<keyword evidence="2" id="KW-0964">Secreted</keyword>
<evidence type="ECO:0000313" key="6">
    <source>
        <dbReference type="Ensembl" id="ENSCABP00000000273.1"/>
    </source>
</evidence>
<dbReference type="PANTHER" id="PTHR11967:SF2">
    <property type="entry name" value="ALPHA-1-ACID GLYCOPROTEIN 1"/>
    <property type="match status" value="1"/>
</dbReference>
<keyword evidence="4" id="KW-0325">Glycoprotein</keyword>
<sequence>KEIMALACIAAILGLAHLLTAKPLDCEPLVPEIIDNATMTKLLGKWFYIAGASQHPRTLQEMELIENAYYFFYPSSHQDKFLVTQFMRLGCHSLSSRGRVRAFGVGDLSASLCYCESLRLTVGTMQPLYLLKPTLTNDFLQFNLSFLKTARAQNLSTEQLEEFKTQVACLGLKEEETFYASSKVKINMRFL</sequence>
<organism evidence="6 7">
    <name type="scientific">Chelonoidis abingdonii</name>
    <name type="common">Abingdon island giant tortoise</name>
    <name type="synonym">Testudo abingdonii</name>
    <dbReference type="NCBI Taxonomy" id="106734"/>
    <lineage>
        <taxon>Eukaryota</taxon>
        <taxon>Metazoa</taxon>
        <taxon>Chordata</taxon>
        <taxon>Craniata</taxon>
        <taxon>Vertebrata</taxon>
        <taxon>Euteleostomi</taxon>
        <taxon>Archelosauria</taxon>
        <taxon>Testudinata</taxon>
        <taxon>Testudines</taxon>
        <taxon>Cryptodira</taxon>
        <taxon>Durocryptodira</taxon>
        <taxon>Testudinoidea</taxon>
        <taxon>Testudinidae</taxon>
        <taxon>Chelonoidis</taxon>
    </lineage>
</organism>
<feature type="signal peptide" evidence="5">
    <location>
        <begin position="1"/>
        <end position="21"/>
    </location>
</feature>
<keyword evidence="3 5" id="KW-0732">Signal</keyword>
<accession>A0A8C0G1A5</accession>
<reference evidence="6" key="1">
    <citation type="submission" date="2025-08" db="UniProtKB">
        <authorList>
            <consortium name="Ensembl"/>
        </authorList>
    </citation>
    <scope>IDENTIFICATION</scope>
</reference>
<feature type="chain" id="PRO_5034474216" description="Apolipoprotein M" evidence="5">
    <location>
        <begin position="22"/>
        <end position="191"/>
    </location>
</feature>
<dbReference type="AlphaFoldDB" id="A0A8C0G1A5"/>
<reference evidence="6" key="2">
    <citation type="submission" date="2025-09" db="UniProtKB">
        <authorList>
            <consortium name="Ensembl"/>
        </authorList>
    </citation>
    <scope>IDENTIFICATION</scope>
</reference>
<evidence type="ECO:0008006" key="8">
    <source>
        <dbReference type="Google" id="ProtNLM"/>
    </source>
</evidence>
<dbReference type="Proteomes" id="UP000694404">
    <property type="component" value="Unplaced"/>
</dbReference>
<dbReference type="SUPFAM" id="SSF50814">
    <property type="entry name" value="Lipocalins"/>
    <property type="match status" value="1"/>
</dbReference>
<dbReference type="Ensembl" id="ENSCABT00000000304.1">
    <property type="protein sequence ID" value="ENSCABP00000000273.1"/>
    <property type="gene ID" value="ENSCABG00000000255.1"/>
</dbReference>
<dbReference type="InterPro" id="IPR012674">
    <property type="entry name" value="Calycin"/>
</dbReference>
<dbReference type="OMA" id="NATSDAW"/>
<evidence type="ECO:0000256" key="2">
    <source>
        <dbReference type="ARBA" id="ARBA00022525"/>
    </source>
</evidence>
<dbReference type="PANTHER" id="PTHR11967">
    <property type="entry name" value="ALPHA-1-ACID GLYCOPROTEIN"/>
    <property type="match status" value="1"/>
</dbReference>